<evidence type="ECO:0000313" key="3">
    <source>
        <dbReference type="Proteomes" id="UP001066276"/>
    </source>
</evidence>
<dbReference type="Proteomes" id="UP001066276">
    <property type="component" value="Chromosome 1_1"/>
</dbReference>
<sequence length="228" mass="24634">MEVTTLQSEDAFGGGRGVDNSMVAPSKAIGGSKEGAGMEKSFPPPLLGKEQMAPFQVQSPTVAALEAQDPLPRAVVEESAQAVPAPSLSLSSLLEALILTIYEDVKKGFANSEVNQGEIREVCAILERKIDCVMERTQALEEAMGGMKEELAQHKGEIDALKGSEQALKNRIEQLENYSRRNNLKLLKVPEGTEGNDLKAFVVSLIKSTVGLEETEEEIGKEIQGFFT</sequence>
<name>A0AAV7WH74_PLEWA</name>
<organism evidence="2 3">
    <name type="scientific">Pleurodeles waltl</name>
    <name type="common">Iberian ribbed newt</name>
    <dbReference type="NCBI Taxonomy" id="8319"/>
    <lineage>
        <taxon>Eukaryota</taxon>
        <taxon>Metazoa</taxon>
        <taxon>Chordata</taxon>
        <taxon>Craniata</taxon>
        <taxon>Vertebrata</taxon>
        <taxon>Euteleostomi</taxon>
        <taxon>Amphibia</taxon>
        <taxon>Batrachia</taxon>
        <taxon>Caudata</taxon>
        <taxon>Salamandroidea</taxon>
        <taxon>Salamandridae</taxon>
        <taxon>Pleurodelinae</taxon>
        <taxon>Pleurodeles</taxon>
    </lineage>
</organism>
<dbReference type="AlphaFoldDB" id="A0AAV7WH74"/>
<proteinExistence type="predicted"/>
<feature type="coiled-coil region" evidence="1">
    <location>
        <begin position="123"/>
        <end position="181"/>
    </location>
</feature>
<evidence type="ECO:0000313" key="2">
    <source>
        <dbReference type="EMBL" id="KAJ1212459.1"/>
    </source>
</evidence>
<reference evidence="2" key="1">
    <citation type="journal article" date="2022" name="bioRxiv">
        <title>Sequencing and chromosome-scale assembly of the giantPleurodeles waltlgenome.</title>
        <authorList>
            <person name="Brown T."/>
            <person name="Elewa A."/>
            <person name="Iarovenko S."/>
            <person name="Subramanian E."/>
            <person name="Araus A.J."/>
            <person name="Petzold A."/>
            <person name="Susuki M."/>
            <person name="Suzuki K.-i.T."/>
            <person name="Hayashi T."/>
            <person name="Toyoda A."/>
            <person name="Oliveira C."/>
            <person name="Osipova E."/>
            <person name="Leigh N.D."/>
            <person name="Simon A."/>
            <person name="Yun M.H."/>
        </authorList>
    </citation>
    <scope>NUCLEOTIDE SEQUENCE</scope>
    <source>
        <strain evidence="2">20211129_DDA</strain>
        <tissue evidence="2">Liver</tissue>
    </source>
</reference>
<keyword evidence="3" id="KW-1185">Reference proteome</keyword>
<keyword evidence="1" id="KW-0175">Coiled coil</keyword>
<comment type="caution">
    <text evidence="2">The sequence shown here is derived from an EMBL/GenBank/DDBJ whole genome shotgun (WGS) entry which is preliminary data.</text>
</comment>
<gene>
    <name evidence="2" type="ORF">NDU88_000119</name>
</gene>
<dbReference type="EMBL" id="JANPWB010000001">
    <property type="protein sequence ID" value="KAJ1212459.1"/>
    <property type="molecule type" value="Genomic_DNA"/>
</dbReference>
<accession>A0AAV7WH74</accession>
<evidence type="ECO:0000256" key="1">
    <source>
        <dbReference type="SAM" id="Coils"/>
    </source>
</evidence>
<protein>
    <submittedName>
        <fullName evidence="2">Uncharacterized protein</fullName>
    </submittedName>
</protein>